<dbReference type="InterPro" id="IPR021529">
    <property type="entry name" value="DUF2798"/>
</dbReference>
<dbReference type="KEGG" id="cchl:FPL14_00185"/>
<name>A0A7G5BS62_9BACL</name>
<dbReference type="Proteomes" id="UP000515679">
    <property type="component" value="Chromosome"/>
</dbReference>
<feature type="transmembrane region" description="Helical" evidence="1">
    <location>
        <begin position="42"/>
        <end position="61"/>
    </location>
</feature>
<dbReference type="RefSeq" id="WP_182301130.1">
    <property type="nucleotide sequence ID" value="NZ_CP041969.1"/>
</dbReference>
<dbReference type="AlphaFoldDB" id="A0A7G5BS62"/>
<feature type="transmembrane region" description="Helical" evidence="1">
    <location>
        <begin position="121"/>
        <end position="148"/>
    </location>
</feature>
<keyword evidence="3" id="KW-1185">Reference proteome</keyword>
<reference evidence="2 3" key="1">
    <citation type="submission" date="2019-07" db="EMBL/GenBank/DDBJ databases">
        <authorList>
            <person name="Kim J.K."/>
            <person name="Cheong H.-M."/>
            <person name="Choi Y."/>
            <person name="Hwang K.J."/>
            <person name="Lee S."/>
            <person name="Choi C."/>
        </authorList>
    </citation>
    <scope>NUCLEOTIDE SEQUENCE [LARGE SCALE GENOMIC DNA]</scope>
    <source>
        <strain evidence="2 3">KS 22</strain>
    </source>
</reference>
<feature type="transmembrane region" description="Helical" evidence="1">
    <location>
        <begin position="81"/>
        <end position="101"/>
    </location>
</feature>
<sequence>MPTNKREDFYFGFMMVCGMVVVMTFYNLVRSDLIGTISWDEILIQLFLGFIVAFLLELFIVGPVVKKVAFSLPYDKSKKGLVIVSISFCMVVGMVTCMSLYGLGMTYFSDGLNGESLLSSYFSIFINNFIFAFPLQLMVMGPLVRYLFGKFVKGRRFTLVQ</sequence>
<keyword evidence="1" id="KW-0812">Transmembrane</keyword>
<proteinExistence type="predicted"/>
<evidence type="ECO:0000256" key="1">
    <source>
        <dbReference type="SAM" id="Phobius"/>
    </source>
</evidence>
<accession>A0A7G5BS62</accession>
<dbReference type="Pfam" id="PF11391">
    <property type="entry name" value="DUF2798"/>
    <property type="match status" value="2"/>
</dbReference>
<gene>
    <name evidence="2" type="ORF">FPL14_00185</name>
</gene>
<organism evidence="2 3">
    <name type="scientific">Cohnella cholangitidis</name>
    <dbReference type="NCBI Taxonomy" id="2598458"/>
    <lineage>
        <taxon>Bacteria</taxon>
        <taxon>Bacillati</taxon>
        <taxon>Bacillota</taxon>
        <taxon>Bacilli</taxon>
        <taxon>Bacillales</taxon>
        <taxon>Paenibacillaceae</taxon>
        <taxon>Cohnella</taxon>
    </lineage>
</organism>
<evidence type="ECO:0008006" key="4">
    <source>
        <dbReference type="Google" id="ProtNLM"/>
    </source>
</evidence>
<evidence type="ECO:0000313" key="3">
    <source>
        <dbReference type="Proteomes" id="UP000515679"/>
    </source>
</evidence>
<dbReference type="EMBL" id="CP041969">
    <property type="protein sequence ID" value="QMV39796.1"/>
    <property type="molecule type" value="Genomic_DNA"/>
</dbReference>
<feature type="transmembrane region" description="Helical" evidence="1">
    <location>
        <begin position="9"/>
        <end position="30"/>
    </location>
</feature>
<keyword evidence="1" id="KW-1133">Transmembrane helix</keyword>
<protein>
    <recommendedName>
        <fullName evidence="4">DUF2798 domain-containing protein</fullName>
    </recommendedName>
</protein>
<evidence type="ECO:0000313" key="2">
    <source>
        <dbReference type="EMBL" id="QMV39796.1"/>
    </source>
</evidence>
<keyword evidence="1" id="KW-0472">Membrane</keyword>